<dbReference type="Proteomes" id="UP001417504">
    <property type="component" value="Unassembled WGS sequence"/>
</dbReference>
<evidence type="ECO:0000313" key="3">
    <source>
        <dbReference type="EMBL" id="KAK9110505.1"/>
    </source>
</evidence>
<feature type="region of interest" description="Disordered" evidence="1">
    <location>
        <begin position="937"/>
        <end position="968"/>
    </location>
</feature>
<organism evidence="3 4">
    <name type="scientific">Stephania japonica</name>
    <dbReference type="NCBI Taxonomy" id="461633"/>
    <lineage>
        <taxon>Eukaryota</taxon>
        <taxon>Viridiplantae</taxon>
        <taxon>Streptophyta</taxon>
        <taxon>Embryophyta</taxon>
        <taxon>Tracheophyta</taxon>
        <taxon>Spermatophyta</taxon>
        <taxon>Magnoliopsida</taxon>
        <taxon>Ranunculales</taxon>
        <taxon>Menispermaceae</taxon>
        <taxon>Menispermoideae</taxon>
        <taxon>Cissampelideae</taxon>
        <taxon>Stephania</taxon>
    </lineage>
</organism>
<dbReference type="AlphaFoldDB" id="A0AAP0I8C7"/>
<evidence type="ECO:0000313" key="4">
    <source>
        <dbReference type="Proteomes" id="UP001417504"/>
    </source>
</evidence>
<reference evidence="3 4" key="1">
    <citation type="submission" date="2024-01" db="EMBL/GenBank/DDBJ databases">
        <title>Genome assemblies of Stephania.</title>
        <authorList>
            <person name="Yang L."/>
        </authorList>
    </citation>
    <scope>NUCLEOTIDE SEQUENCE [LARGE SCALE GENOMIC DNA]</scope>
    <source>
        <strain evidence="3">QJT</strain>
        <tissue evidence="3">Leaf</tissue>
    </source>
</reference>
<feature type="compositionally biased region" description="Low complexity" evidence="1">
    <location>
        <begin position="446"/>
        <end position="466"/>
    </location>
</feature>
<dbReference type="GO" id="GO:0005777">
    <property type="term" value="C:peroxisome"/>
    <property type="evidence" value="ECO:0007669"/>
    <property type="project" value="InterPro"/>
</dbReference>
<name>A0AAP0I8C7_9MAGN</name>
<dbReference type="InterPro" id="IPR021139">
    <property type="entry name" value="NYN"/>
</dbReference>
<dbReference type="EMBL" id="JBBNAE010000007">
    <property type="protein sequence ID" value="KAK9110505.1"/>
    <property type="molecule type" value="Genomic_DNA"/>
</dbReference>
<proteinExistence type="predicted"/>
<dbReference type="InterPro" id="IPR024768">
    <property type="entry name" value="Marf1"/>
</dbReference>
<feature type="region of interest" description="Disordered" evidence="1">
    <location>
        <begin position="444"/>
        <end position="507"/>
    </location>
</feature>
<feature type="domain" description="HTH OST-type" evidence="2">
    <location>
        <begin position="308"/>
        <end position="380"/>
    </location>
</feature>
<evidence type="ECO:0000259" key="2">
    <source>
        <dbReference type="PROSITE" id="PS51644"/>
    </source>
</evidence>
<dbReference type="CDD" id="cd08824">
    <property type="entry name" value="LOTUS"/>
    <property type="match status" value="1"/>
</dbReference>
<dbReference type="PANTHER" id="PTHR14379">
    <property type="entry name" value="LIMKAIN B LKAP"/>
    <property type="match status" value="1"/>
</dbReference>
<keyword evidence="4" id="KW-1185">Reference proteome</keyword>
<feature type="domain" description="HTH OST-type" evidence="2">
    <location>
        <begin position="745"/>
        <end position="822"/>
    </location>
</feature>
<comment type="caution">
    <text evidence="3">The sequence shown here is derived from an EMBL/GenBank/DDBJ whole genome shotgun (WGS) entry which is preliminary data.</text>
</comment>
<dbReference type="Pfam" id="PF12872">
    <property type="entry name" value="OST-HTH"/>
    <property type="match status" value="2"/>
</dbReference>
<dbReference type="PANTHER" id="PTHR14379:SF6">
    <property type="entry name" value="EMB|CAB71880.1"/>
    <property type="match status" value="1"/>
</dbReference>
<dbReference type="GO" id="GO:0004540">
    <property type="term" value="F:RNA nuclease activity"/>
    <property type="evidence" value="ECO:0007669"/>
    <property type="project" value="InterPro"/>
</dbReference>
<gene>
    <name evidence="3" type="ORF">Sjap_018565</name>
</gene>
<evidence type="ECO:0000256" key="1">
    <source>
        <dbReference type="SAM" id="MobiDB-lite"/>
    </source>
</evidence>
<dbReference type="InterPro" id="IPR025605">
    <property type="entry name" value="OST-HTH/LOTUS_dom"/>
</dbReference>
<dbReference type="PROSITE" id="PS51644">
    <property type="entry name" value="HTH_OST"/>
    <property type="match status" value="2"/>
</dbReference>
<dbReference type="PROSITE" id="PS51257">
    <property type="entry name" value="PROKAR_LIPOPROTEIN"/>
    <property type="match status" value="1"/>
</dbReference>
<protein>
    <recommendedName>
        <fullName evidence="2">HTH OST-type domain-containing protein</fullName>
    </recommendedName>
</protein>
<accession>A0AAP0I8C7</accession>
<dbReference type="Pfam" id="PF01936">
    <property type="entry name" value="NYN"/>
    <property type="match status" value="1"/>
</dbReference>
<feature type="compositionally biased region" description="Polar residues" evidence="1">
    <location>
        <begin position="469"/>
        <end position="507"/>
    </location>
</feature>
<sequence>MKSLTRRSILLCSSTNSSSQSCSPSQFNDSCSLLFNLSTTDESPQRRRFQPSLLFYSSIPFRSYSSSSWRHHHDENSRNVKASVWWDMENCAVPSGVNVARVAQRITSALRANGVNGPIAITAFGDIFQLSRASQEALLASGISLNHVPHAEPVTDFHYSFALEKEFRGLTNILRRLRMNNSLLVDLVSWVSLNPPPAHLFLISGDQDFANILHRLRMNNYNILLASNDSAPGILCSAASIMWQWNSLLKGEELNGKYFNQPPDGPRGSWYGYYKGPLEDPFAVTWPSDNSQVEESLEPGMESKPRPIPKAFVNRISQIVNSHPKGINIIELRSELLRANIYMDKDFFGYKKFSHLLLALANVLKLSVTEGQILVHSIQTKPAEPVEVDLRLLSDSENSKVNASSGQITELGTKSNATIANVNRKPILPKPLPSKEKPLFVTLKQNGSSGSCENSNNNPADSASDGSLDKQQYSLSVESKGQHHNAISSSSCENGNNNPAGSASDGNLDKQQSILYVESKGQNHNAISSSSFSPSLVDSSLADKITSEFEKEDMDSKPRVGFFGRIKLWFGAWRTGKSGDSPVGKCDKEVNTKDVQTVSQVFSKSAFWNEIESFLRAHKGSALISQSKTRELLAQEIQKEGLAICNTLSFDDLLQLVDLLISEKKWVVETPSQTFPFKLNFPITQSPISSDPHKSNALSSMFSRTLLDQRPPDQKDGNGEQKLIQNGTSSIASNRKFSSRSKTKVLADCKKLVSETTKLHPEGFNMGAFKRLFLERYGYALDHHMLGFPKLAALLQTFPGVKIEGVFIFAVGNTPPTPRWENDLPYCQEGNTPGKACLDNGLSDSARKDNDSDSVWEELGPVSKKNASTSVFASGSNEKVIGKPQCSLSRDSYLLDSDSSDSDGESPIRDLSEEQYKLMKKDEDSSLVQILDSWYSGKDGKGSKFQHSKADGLGGSSRDDDSPKTNLNRTALVSVGECKTKPRKVYSFVSDEVDEKDKLIDSILGSLRKPSDESKLQN</sequence>
<feature type="region of interest" description="Disordered" evidence="1">
    <location>
        <begin position="838"/>
        <end position="861"/>
    </location>
</feature>
<dbReference type="InterPro" id="IPR041966">
    <property type="entry name" value="LOTUS-like"/>
</dbReference>
<dbReference type="Gene3D" id="3.30.420.610">
    <property type="entry name" value="LOTUS domain-like"/>
    <property type="match status" value="1"/>
</dbReference>
<dbReference type="GO" id="GO:0010468">
    <property type="term" value="P:regulation of gene expression"/>
    <property type="evidence" value="ECO:0007669"/>
    <property type="project" value="InterPro"/>
</dbReference>
<dbReference type="CDD" id="cd10910">
    <property type="entry name" value="PIN_limkain_b1_N_like"/>
    <property type="match status" value="1"/>
</dbReference>